<feature type="transmembrane region" description="Helical" evidence="7">
    <location>
        <begin position="38"/>
        <end position="57"/>
    </location>
</feature>
<comment type="subcellular location">
    <subcellularLocation>
        <location evidence="1">Cell membrane</location>
        <topology evidence="1">Multi-pass membrane protein</topology>
    </subcellularLocation>
</comment>
<accession>A0ABT2HVQ4</accession>
<organism evidence="9 10">
    <name type="scientific">Pseudoclavibacter albus</name>
    <dbReference type="NCBI Taxonomy" id="272241"/>
    <lineage>
        <taxon>Bacteria</taxon>
        <taxon>Bacillati</taxon>
        <taxon>Actinomycetota</taxon>
        <taxon>Actinomycetes</taxon>
        <taxon>Micrococcales</taxon>
        <taxon>Microbacteriaceae</taxon>
        <taxon>Pseudoclavibacter</taxon>
    </lineage>
</organism>
<feature type="compositionally biased region" description="Basic and acidic residues" evidence="6">
    <location>
        <begin position="86"/>
        <end position="111"/>
    </location>
</feature>
<keyword evidence="10" id="KW-1185">Reference proteome</keyword>
<evidence type="ECO:0000256" key="7">
    <source>
        <dbReference type="SAM" id="Phobius"/>
    </source>
</evidence>
<evidence type="ECO:0000259" key="8">
    <source>
        <dbReference type="Pfam" id="PF13396"/>
    </source>
</evidence>
<proteinExistence type="predicted"/>
<evidence type="ECO:0000313" key="9">
    <source>
        <dbReference type="EMBL" id="MCT2042386.1"/>
    </source>
</evidence>
<sequence>MVRFLILGAALTIALSIYAVVDCAMSEPRRIRIFQKQLWLVIVLLLPLIGPLCWILFGKGLITINGSDAAGAASSTATPSYGGQRAPDDDTDFLRKLREETPEERLKRLEGELASLDEVTFPASSEPAARDRDADAATDAAPGAGSDDAAEDDPDDSTTDGQTRRND</sequence>
<feature type="compositionally biased region" description="Acidic residues" evidence="6">
    <location>
        <begin position="148"/>
        <end position="158"/>
    </location>
</feature>
<comment type="caution">
    <text evidence="9">The sequence shown here is derived from an EMBL/GenBank/DDBJ whole genome shotgun (WGS) entry which is preliminary data.</text>
</comment>
<evidence type="ECO:0000256" key="2">
    <source>
        <dbReference type="ARBA" id="ARBA00022475"/>
    </source>
</evidence>
<keyword evidence="5 7" id="KW-0472">Membrane</keyword>
<keyword evidence="3 7" id="KW-0812">Transmembrane</keyword>
<keyword evidence="2" id="KW-1003">Cell membrane</keyword>
<evidence type="ECO:0000256" key="3">
    <source>
        <dbReference type="ARBA" id="ARBA00022692"/>
    </source>
</evidence>
<evidence type="ECO:0000256" key="6">
    <source>
        <dbReference type="SAM" id="MobiDB-lite"/>
    </source>
</evidence>
<gene>
    <name evidence="9" type="ORF">M3D15_03400</name>
</gene>
<reference evidence="9 10" key="1">
    <citation type="submission" date="2022-04" db="EMBL/GenBank/DDBJ databases">
        <title>Human microbiome associated bacterial genomes.</title>
        <authorList>
            <person name="Sandstrom S."/>
            <person name="Salamzade R."/>
            <person name="Kalan L.R."/>
        </authorList>
    </citation>
    <scope>NUCLEOTIDE SEQUENCE [LARGE SCALE GENOMIC DNA]</scope>
    <source>
        <strain evidence="10">p3-SID1799</strain>
    </source>
</reference>
<protein>
    <submittedName>
        <fullName evidence="9">PLDc N-terminal domain-containing protein</fullName>
    </submittedName>
</protein>
<name>A0ABT2HVQ4_9MICO</name>
<evidence type="ECO:0000256" key="5">
    <source>
        <dbReference type="ARBA" id="ARBA00023136"/>
    </source>
</evidence>
<feature type="compositionally biased region" description="Low complexity" evidence="6">
    <location>
        <begin position="137"/>
        <end position="147"/>
    </location>
</feature>
<evidence type="ECO:0000256" key="4">
    <source>
        <dbReference type="ARBA" id="ARBA00022989"/>
    </source>
</evidence>
<feature type="region of interest" description="Disordered" evidence="6">
    <location>
        <begin position="69"/>
        <end position="167"/>
    </location>
</feature>
<dbReference type="EMBL" id="JALXSQ010000008">
    <property type="protein sequence ID" value="MCT2042386.1"/>
    <property type="molecule type" value="Genomic_DNA"/>
</dbReference>
<dbReference type="Proteomes" id="UP001525379">
    <property type="component" value="Unassembled WGS sequence"/>
</dbReference>
<evidence type="ECO:0000313" key="10">
    <source>
        <dbReference type="Proteomes" id="UP001525379"/>
    </source>
</evidence>
<dbReference type="Pfam" id="PF13396">
    <property type="entry name" value="PLDc_N"/>
    <property type="match status" value="1"/>
</dbReference>
<feature type="compositionally biased region" description="Low complexity" evidence="6">
    <location>
        <begin position="69"/>
        <end position="83"/>
    </location>
</feature>
<dbReference type="InterPro" id="IPR027379">
    <property type="entry name" value="CLS_N"/>
</dbReference>
<dbReference type="RefSeq" id="WP_260103917.1">
    <property type="nucleotide sequence ID" value="NZ_JALXSQ010000008.1"/>
</dbReference>
<evidence type="ECO:0000256" key="1">
    <source>
        <dbReference type="ARBA" id="ARBA00004651"/>
    </source>
</evidence>
<keyword evidence="4 7" id="KW-1133">Transmembrane helix</keyword>
<feature type="domain" description="Cardiolipin synthase N-terminal" evidence="8">
    <location>
        <begin position="14"/>
        <end position="58"/>
    </location>
</feature>